<evidence type="ECO:0000313" key="13">
    <source>
        <dbReference type="Proteomes" id="UP000749010"/>
    </source>
</evidence>
<feature type="binding site" evidence="10">
    <location>
        <position position="74"/>
    </location>
    <ligand>
        <name>substrate</name>
    </ligand>
</feature>
<feature type="site" description="Important for catalytic activity" evidence="10">
    <location>
        <position position="189"/>
    </location>
</feature>
<keyword evidence="5 10" id="KW-0133">Cell shape</keyword>
<dbReference type="PROSITE" id="PS00775">
    <property type="entry name" value="GLYCOSYL_HYDROL_F3"/>
    <property type="match status" value="1"/>
</dbReference>
<dbReference type="EMBL" id="SPMY01000035">
    <property type="protein sequence ID" value="NMQ28578.1"/>
    <property type="molecule type" value="Genomic_DNA"/>
</dbReference>
<feature type="binding site" evidence="10">
    <location>
        <begin position="178"/>
        <end position="179"/>
    </location>
    <ligand>
        <name>substrate</name>
    </ligand>
</feature>
<comment type="caution">
    <text evidence="12">The sequence shown here is derived from an EMBL/GenBank/DDBJ whole genome shotgun (WGS) entry which is preliminary data.</text>
</comment>
<dbReference type="GO" id="GO:0004563">
    <property type="term" value="F:beta-N-acetylhexosaminidase activity"/>
    <property type="evidence" value="ECO:0007669"/>
    <property type="project" value="UniProtKB-EC"/>
</dbReference>
<keyword evidence="13" id="KW-1185">Reference proteome</keyword>
<evidence type="ECO:0000256" key="8">
    <source>
        <dbReference type="ARBA" id="ARBA00023306"/>
    </source>
</evidence>
<reference evidence="12 13" key="1">
    <citation type="submission" date="2019-03" db="EMBL/GenBank/DDBJ databases">
        <title>Metabolic reconstructions from genomes of highly enriched 'Candidatus Accumulibacter' and 'Candidatus Competibacter' bioreactor populations.</title>
        <authorList>
            <person name="Annavajhala M.K."/>
            <person name="Welles L."/>
            <person name="Abbas B."/>
            <person name="Sorokin D."/>
            <person name="Park H."/>
            <person name="Van Loosdrecht M."/>
            <person name="Chandran K."/>
        </authorList>
    </citation>
    <scope>NUCLEOTIDE SEQUENCE [LARGE SCALE GENOMIC DNA]</scope>
    <source>
        <strain evidence="12 13">SBR_S</strain>
    </source>
</reference>
<feature type="binding site" evidence="10">
    <location>
        <position position="82"/>
    </location>
    <ligand>
        <name>substrate</name>
    </ligand>
</feature>
<evidence type="ECO:0000256" key="3">
    <source>
        <dbReference type="ARBA" id="ARBA00022618"/>
    </source>
</evidence>
<dbReference type="InterPro" id="IPR022956">
    <property type="entry name" value="Beta_hexosaminidase_bac"/>
</dbReference>
<gene>
    <name evidence="10 12" type="primary">nagZ</name>
    <name evidence="12" type="ORF">E4Q23_12920</name>
</gene>
<keyword evidence="8 10" id="KW-0131">Cell cycle</keyword>
<dbReference type="InterPro" id="IPR036962">
    <property type="entry name" value="Glyco_hydro_3_N_sf"/>
</dbReference>
<keyword evidence="7 10" id="KW-0326">Glycosidase</keyword>
<evidence type="ECO:0000256" key="7">
    <source>
        <dbReference type="ARBA" id="ARBA00023295"/>
    </source>
</evidence>
<dbReference type="Pfam" id="PF00933">
    <property type="entry name" value="Glyco_hydro_3"/>
    <property type="match status" value="1"/>
</dbReference>
<dbReference type="HAMAP" id="MF_00364">
    <property type="entry name" value="NagZ"/>
    <property type="match status" value="1"/>
</dbReference>
<dbReference type="NCBIfam" id="NF003740">
    <property type="entry name" value="PRK05337.1"/>
    <property type="match status" value="1"/>
</dbReference>
<dbReference type="Proteomes" id="UP000749010">
    <property type="component" value="Unassembled WGS sequence"/>
</dbReference>
<feature type="binding site" evidence="10">
    <location>
        <position position="148"/>
    </location>
    <ligand>
        <name>substrate</name>
    </ligand>
</feature>
<feature type="active site" description="Proton donor/acceptor" evidence="10">
    <location>
        <position position="191"/>
    </location>
</feature>
<evidence type="ECO:0000259" key="11">
    <source>
        <dbReference type="Pfam" id="PF00933"/>
    </source>
</evidence>
<dbReference type="PANTHER" id="PTHR30480">
    <property type="entry name" value="BETA-HEXOSAMINIDASE-RELATED"/>
    <property type="match status" value="1"/>
</dbReference>
<dbReference type="SUPFAM" id="SSF51445">
    <property type="entry name" value="(Trans)glycosidases"/>
    <property type="match status" value="1"/>
</dbReference>
<comment type="function">
    <text evidence="10">Plays a role in peptidoglycan recycling by cleaving the terminal beta-1,4-linked N-acetylglucosamine (GlcNAc) from peptide-linked peptidoglycan fragments, giving rise to free GlcNAc, anhydro-N-acetylmuramic acid and anhydro-N-acetylmuramic acid-linked peptides.</text>
</comment>
<evidence type="ECO:0000256" key="2">
    <source>
        <dbReference type="ARBA" id="ARBA00022490"/>
    </source>
</evidence>
<keyword evidence="9 10" id="KW-0961">Cell wall biogenesis/degradation</keyword>
<sequence length="346" mass="37726">MTSPSTSPLKLPLGPLMIDLAGLSLSDVERQRLCHPLVGGLILFARNYQSPEQLERLTSEVHGLRSPALPIAIDHEGGRVQRCRDGFTQLPAMRRLGECWDRDPQAALTAARELAYVLATELRVRGVDLSFTPVLDLDWGRSSVIGDRSLHRDPAVVIELAAAFIEGLRSAGMAACGKHFPGHGWVEADSHVDLPVDTRRLDELAPDLEPYRHLPLDAVMPAHVIYPQVDWRPAGFSPVWIRLLREELGFDGVIFSDDLSMAGASVAGDIVARCTAAWEAGCDMLLVCNTPESVADLLARWRPVADPLRAARVARLCPLTGASDWASLQQEATYQAGVKAARQLSA</sequence>
<comment type="catalytic activity">
    <reaction evidence="1 10">
        <text>Hydrolysis of terminal non-reducing N-acetyl-D-hexosamine residues in N-acetyl-beta-D-hexosaminides.</text>
        <dbReference type="EC" id="3.2.1.52"/>
    </reaction>
</comment>
<dbReference type="InterPro" id="IPR001764">
    <property type="entry name" value="Glyco_hydro_3_N"/>
</dbReference>
<protein>
    <recommendedName>
        <fullName evidence="10">Beta-hexosaminidase</fullName>
        <ecNumber evidence="10">3.2.1.52</ecNumber>
    </recommendedName>
    <alternativeName>
        <fullName evidence="10">Beta-N-acetylhexosaminidase</fullName>
    </alternativeName>
    <alternativeName>
        <fullName evidence="10">N-acetyl-beta-glucosaminidase</fullName>
    </alternativeName>
</protein>
<keyword evidence="6 10" id="KW-0573">Peptidoglycan synthesis</keyword>
<feature type="active site" description="Nucleophile" evidence="10">
    <location>
        <position position="257"/>
    </location>
</feature>
<dbReference type="Gene3D" id="3.20.20.300">
    <property type="entry name" value="Glycoside hydrolase, family 3, N-terminal domain"/>
    <property type="match status" value="1"/>
</dbReference>
<dbReference type="InterPro" id="IPR050226">
    <property type="entry name" value="NagZ_Beta-hexosaminidase"/>
</dbReference>
<accession>A0ABX1U144</accession>
<name>A0ABX1U144_9PROT</name>
<evidence type="ECO:0000256" key="6">
    <source>
        <dbReference type="ARBA" id="ARBA00022984"/>
    </source>
</evidence>
<evidence type="ECO:0000256" key="1">
    <source>
        <dbReference type="ARBA" id="ARBA00001231"/>
    </source>
</evidence>
<keyword evidence="4 10" id="KW-0378">Hydrolase</keyword>
<dbReference type="EC" id="3.2.1.52" evidence="10"/>
<dbReference type="PANTHER" id="PTHR30480:SF13">
    <property type="entry name" value="BETA-HEXOSAMINIDASE"/>
    <property type="match status" value="1"/>
</dbReference>
<proteinExistence type="inferred from homology"/>
<evidence type="ECO:0000256" key="9">
    <source>
        <dbReference type="ARBA" id="ARBA00023316"/>
    </source>
</evidence>
<organism evidence="12 13">
    <name type="scientific">Candidatus Accumulibacter phosphatis</name>
    <dbReference type="NCBI Taxonomy" id="327160"/>
    <lineage>
        <taxon>Bacteria</taxon>
        <taxon>Pseudomonadati</taxon>
        <taxon>Pseudomonadota</taxon>
        <taxon>Betaproteobacteria</taxon>
        <taxon>Candidatus Accumulibacter</taxon>
    </lineage>
</organism>
<dbReference type="InterPro" id="IPR019800">
    <property type="entry name" value="Glyco_hydro_3_AS"/>
</dbReference>
<comment type="subcellular location">
    <subcellularLocation>
        <location evidence="10">Cytoplasm</location>
    </subcellularLocation>
</comment>
<dbReference type="InterPro" id="IPR017853">
    <property type="entry name" value="GH"/>
</dbReference>
<feature type="domain" description="Glycoside hydrolase family 3 N-terminal" evidence="11">
    <location>
        <begin position="25"/>
        <end position="294"/>
    </location>
</feature>
<evidence type="ECO:0000256" key="5">
    <source>
        <dbReference type="ARBA" id="ARBA00022960"/>
    </source>
</evidence>
<evidence type="ECO:0000256" key="10">
    <source>
        <dbReference type="HAMAP-Rule" id="MF_00364"/>
    </source>
</evidence>
<keyword evidence="3 10" id="KW-0132">Cell division</keyword>
<evidence type="ECO:0000256" key="4">
    <source>
        <dbReference type="ARBA" id="ARBA00022801"/>
    </source>
</evidence>
<comment type="similarity">
    <text evidence="10">Belongs to the glycosyl hydrolase 3 family. NagZ subfamily.</text>
</comment>
<comment type="pathway">
    <text evidence="10">Cell wall biogenesis; peptidoglycan recycling.</text>
</comment>
<evidence type="ECO:0000313" key="12">
    <source>
        <dbReference type="EMBL" id="NMQ28578.1"/>
    </source>
</evidence>
<keyword evidence="2 10" id="KW-0963">Cytoplasm</keyword>